<dbReference type="Proteomes" id="UP000030700">
    <property type="component" value="Unassembled WGS sequence"/>
</dbReference>
<sequence length="62" mass="7105">MLTSLNLKKIAHDTVTRYMNDNLRILLDVFNNSETRNKGDPRPSGGNAEQRRETGNNNLCRM</sequence>
<keyword evidence="3" id="KW-1185">Reference proteome</keyword>
<gene>
    <name evidence="2" type="ORF">U14_04304</name>
</gene>
<evidence type="ECO:0000256" key="1">
    <source>
        <dbReference type="SAM" id="MobiDB-lite"/>
    </source>
</evidence>
<evidence type="ECO:0000313" key="3">
    <source>
        <dbReference type="Proteomes" id="UP000030700"/>
    </source>
</evidence>
<feature type="region of interest" description="Disordered" evidence="1">
    <location>
        <begin position="31"/>
        <end position="62"/>
    </location>
</feature>
<accession>A0A0S6W0A4</accession>
<organism evidence="2">
    <name type="scientific">Candidatus Moduliflexus flocculans</name>
    <dbReference type="NCBI Taxonomy" id="1499966"/>
    <lineage>
        <taxon>Bacteria</taxon>
        <taxon>Candidatus Moduliflexota</taxon>
        <taxon>Candidatus Moduliflexia</taxon>
        <taxon>Candidatus Moduliflexales</taxon>
        <taxon>Candidatus Moduliflexaceae</taxon>
    </lineage>
</organism>
<dbReference type="EMBL" id="DF820459">
    <property type="protein sequence ID" value="GAK53045.1"/>
    <property type="molecule type" value="Genomic_DNA"/>
</dbReference>
<name>A0A0S6W0A4_9BACT</name>
<proteinExistence type="predicted"/>
<reference evidence="2" key="1">
    <citation type="journal article" date="2015" name="PeerJ">
        <title>First genomic representation of candidate bacterial phylum KSB3 points to enhanced environmental sensing as a trigger of wastewater bulking.</title>
        <authorList>
            <person name="Sekiguchi Y."/>
            <person name="Ohashi A."/>
            <person name="Parks D.H."/>
            <person name="Yamauchi T."/>
            <person name="Tyson G.W."/>
            <person name="Hugenholtz P."/>
        </authorList>
    </citation>
    <scope>NUCLEOTIDE SEQUENCE [LARGE SCALE GENOMIC DNA]</scope>
</reference>
<dbReference type="STRING" id="1499966.U14_04304"/>
<dbReference type="HOGENOM" id="CLU_2894851_0_0_0"/>
<evidence type="ECO:0000313" key="2">
    <source>
        <dbReference type="EMBL" id="GAK53045.1"/>
    </source>
</evidence>
<protein>
    <submittedName>
        <fullName evidence="2">Uncharacterized protein</fullName>
    </submittedName>
</protein>
<dbReference type="AlphaFoldDB" id="A0A0S6W0A4"/>